<evidence type="ECO:0000313" key="1">
    <source>
        <dbReference type="EMBL" id="GFY59430.1"/>
    </source>
</evidence>
<dbReference type="PANTHER" id="PTHR47331">
    <property type="entry name" value="PHD-TYPE DOMAIN-CONTAINING PROTEIN"/>
    <property type="match status" value="1"/>
</dbReference>
<gene>
    <name evidence="1" type="primary">AVEN_111309_1</name>
    <name evidence="1" type="ORF">TNIN_318801</name>
</gene>
<dbReference type="OrthoDB" id="416987at2759"/>
<name>A0A8X7C839_9ARAC</name>
<comment type="caution">
    <text evidence="1">The sequence shown here is derived from an EMBL/GenBank/DDBJ whole genome shotgun (WGS) entry which is preliminary data.</text>
</comment>
<proteinExistence type="predicted"/>
<sequence>MSNECFNLREWDSNVKKSISKCEGDTNVLGLIWNLDRDTLRSTVNNAILEKLTEMTRRTILSAIQGIFDPLGIFYNPKCGWEVKLAWDSPLLLGLCNKFDKWFKEILLLQNVEIPRYCAMNSDSDLHVFVDASKNAYAACIFVRTKLASGIKLHLLRAKSRVAPIKSVSMPRLELLACCVGSRLANSLRNSLDIPDLKITYWSDSMGLYCCFFLFSLDRTGPPCCVLFSLDGRNSTFAPLLGRFAYKLEIYSGQENNEKYRQKGEPDLEQTYKTKRCKRTAQSVPYKDIRRDGINHWPIWSEKQIRCKFPNCKGYTQLSAKSVE</sequence>
<dbReference type="EMBL" id="BMAV01012601">
    <property type="protein sequence ID" value="GFY59430.1"/>
    <property type="molecule type" value="Genomic_DNA"/>
</dbReference>
<evidence type="ECO:0000313" key="2">
    <source>
        <dbReference type="Proteomes" id="UP000886998"/>
    </source>
</evidence>
<dbReference type="Pfam" id="PF05380">
    <property type="entry name" value="Peptidase_A17"/>
    <property type="match status" value="1"/>
</dbReference>
<reference evidence="1" key="1">
    <citation type="submission" date="2020-08" db="EMBL/GenBank/DDBJ databases">
        <title>Multicomponent nature underlies the extraordinary mechanical properties of spider dragline silk.</title>
        <authorList>
            <person name="Kono N."/>
            <person name="Nakamura H."/>
            <person name="Mori M."/>
            <person name="Yoshida Y."/>
            <person name="Ohtoshi R."/>
            <person name="Malay A.D."/>
            <person name="Moran D.A.P."/>
            <person name="Tomita M."/>
            <person name="Numata K."/>
            <person name="Arakawa K."/>
        </authorList>
    </citation>
    <scope>NUCLEOTIDE SEQUENCE</scope>
</reference>
<organism evidence="1 2">
    <name type="scientific">Trichonephila inaurata madagascariensis</name>
    <dbReference type="NCBI Taxonomy" id="2747483"/>
    <lineage>
        <taxon>Eukaryota</taxon>
        <taxon>Metazoa</taxon>
        <taxon>Ecdysozoa</taxon>
        <taxon>Arthropoda</taxon>
        <taxon>Chelicerata</taxon>
        <taxon>Arachnida</taxon>
        <taxon>Araneae</taxon>
        <taxon>Araneomorphae</taxon>
        <taxon>Entelegynae</taxon>
        <taxon>Araneoidea</taxon>
        <taxon>Nephilidae</taxon>
        <taxon>Trichonephila</taxon>
        <taxon>Trichonephila inaurata</taxon>
    </lineage>
</organism>
<dbReference type="AlphaFoldDB" id="A0A8X7C839"/>
<accession>A0A8X7C839</accession>
<dbReference type="Proteomes" id="UP000886998">
    <property type="component" value="Unassembled WGS sequence"/>
</dbReference>
<keyword evidence="2" id="KW-1185">Reference proteome</keyword>
<protein>
    <submittedName>
        <fullName evidence="1">Uncharacterized protein</fullName>
    </submittedName>
</protein>
<dbReference type="InterPro" id="IPR008042">
    <property type="entry name" value="Retrotrans_Pao"/>
</dbReference>